<dbReference type="GeneID" id="23611681"/>
<dbReference type="RefSeq" id="XP_011401583.1">
    <property type="nucleotide sequence ID" value="XM_011403281.1"/>
</dbReference>
<protein>
    <submittedName>
        <fullName evidence="1">Uncharacterized protein</fullName>
    </submittedName>
</protein>
<evidence type="ECO:0000313" key="1">
    <source>
        <dbReference type="EMBL" id="KFM28549.1"/>
    </source>
</evidence>
<dbReference type="Proteomes" id="UP000028924">
    <property type="component" value="Unassembled WGS sequence"/>
</dbReference>
<gene>
    <name evidence="1" type="ORF">F751_0290</name>
</gene>
<keyword evidence="2" id="KW-1185">Reference proteome</keyword>
<dbReference type="EMBL" id="KL662173">
    <property type="protein sequence ID" value="KFM28549.1"/>
    <property type="molecule type" value="Genomic_DNA"/>
</dbReference>
<organism evidence="1 2">
    <name type="scientific">Auxenochlorella protothecoides</name>
    <name type="common">Green microalga</name>
    <name type="synonym">Chlorella protothecoides</name>
    <dbReference type="NCBI Taxonomy" id="3075"/>
    <lineage>
        <taxon>Eukaryota</taxon>
        <taxon>Viridiplantae</taxon>
        <taxon>Chlorophyta</taxon>
        <taxon>core chlorophytes</taxon>
        <taxon>Trebouxiophyceae</taxon>
        <taxon>Chlorellales</taxon>
        <taxon>Chlorellaceae</taxon>
        <taxon>Auxenochlorella</taxon>
    </lineage>
</organism>
<accession>A0A087SS45</accession>
<reference evidence="1 2" key="1">
    <citation type="journal article" date="2014" name="BMC Genomics">
        <title>Oil accumulation mechanisms of the oleaginous microalga Chlorella protothecoides revealed through its genome, transcriptomes, and proteomes.</title>
        <authorList>
            <person name="Gao C."/>
            <person name="Wang Y."/>
            <person name="Shen Y."/>
            <person name="Yan D."/>
            <person name="He X."/>
            <person name="Dai J."/>
            <person name="Wu Q."/>
        </authorList>
    </citation>
    <scope>NUCLEOTIDE SEQUENCE [LARGE SCALE GENOMIC DNA]</scope>
    <source>
        <strain evidence="1 2">0710</strain>
    </source>
</reference>
<proteinExistence type="predicted"/>
<name>A0A087SS45_AUXPR</name>
<dbReference type="AlphaFoldDB" id="A0A087SS45"/>
<evidence type="ECO:0000313" key="2">
    <source>
        <dbReference type="Proteomes" id="UP000028924"/>
    </source>
</evidence>
<dbReference type="KEGG" id="apro:F751_0290"/>
<sequence>MLIRVHALPDPRPHPTHLRDDRCPAPRLHLHGHHLPGGDAAGLRAARPGRALQRVRVLLGARDAVLLGAQLRALAHVDVVVRVPQPVGHHAVHELAAAMVSAFIPELHTLFTVVQSAEKGKPALRAAWRAGACPRLALSVCVGGVGGWGGTE</sequence>